<evidence type="ECO:0000313" key="3">
    <source>
        <dbReference type="Proteomes" id="UP000272942"/>
    </source>
</evidence>
<evidence type="ECO:0000313" key="2">
    <source>
        <dbReference type="EMBL" id="VDP91088.1"/>
    </source>
</evidence>
<evidence type="ECO:0000313" key="4">
    <source>
        <dbReference type="WBParaSite" id="ECPE_0001385601-mRNA-1"/>
    </source>
</evidence>
<organism evidence="4">
    <name type="scientific">Echinostoma caproni</name>
    <dbReference type="NCBI Taxonomy" id="27848"/>
    <lineage>
        <taxon>Eukaryota</taxon>
        <taxon>Metazoa</taxon>
        <taxon>Spiralia</taxon>
        <taxon>Lophotrochozoa</taxon>
        <taxon>Platyhelminthes</taxon>
        <taxon>Trematoda</taxon>
        <taxon>Digenea</taxon>
        <taxon>Plagiorchiida</taxon>
        <taxon>Echinostomata</taxon>
        <taxon>Echinostomatoidea</taxon>
        <taxon>Echinostomatidae</taxon>
        <taxon>Echinostoma</taxon>
    </lineage>
</organism>
<proteinExistence type="predicted"/>
<reference evidence="2 3" key="2">
    <citation type="submission" date="2018-11" db="EMBL/GenBank/DDBJ databases">
        <authorList>
            <consortium name="Pathogen Informatics"/>
        </authorList>
    </citation>
    <scope>NUCLEOTIDE SEQUENCE [LARGE SCALE GENOMIC DNA]</scope>
    <source>
        <strain evidence="2 3">Egypt</strain>
    </source>
</reference>
<dbReference type="Proteomes" id="UP000272942">
    <property type="component" value="Unassembled WGS sequence"/>
</dbReference>
<reference evidence="4" key="1">
    <citation type="submission" date="2016-06" db="UniProtKB">
        <authorList>
            <consortium name="WormBaseParasite"/>
        </authorList>
    </citation>
    <scope>IDENTIFICATION</scope>
</reference>
<dbReference type="EMBL" id="UZAN01056020">
    <property type="protein sequence ID" value="VDP91088.1"/>
    <property type="molecule type" value="Genomic_DNA"/>
</dbReference>
<dbReference type="AlphaFoldDB" id="A0A183B3N1"/>
<sequence>MGEGGGSYRSFSQGNELHGADGIHRNPTMVASSHFEHLTKMSSREERHHAKERTYGIPRSSRNANNYATLGNVADLDPLCRSSHELPACEKFVQLMFLTVGKQPASRVLYLFERLTSHGYLEEPKQMQGKGVSKKLPYPPAFYTRNAATGSPKTKRMSTIAINWQSASRSNNSGHNNS</sequence>
<protein>
    <submittedName>
        <fullName evidence="4">Protein kinase domain-containing protein</fullName>
    </submittedName>
</protein>
<dbReference type="WBParaSite" id="ECPE_0001385601-mRNA-1">
    <property type="protein sequence ID" value="ECPE_0001385601-mRNA-1"/>
    <property type="gene ID" value="ECPE_0001385601"/>
</dbReference>
<keyword evidence="3" id="KW-1185">Reference proteome</keyword>
<evidence type="ECO:0000256" key="1">
    <source>
        <dbReference type="SAM" id="MobiDB-lite"/>
    </source>
</evidence>
<dbReference type="OrthoDB" id="8063085at2759"/>
<accession>A0A183B3N1</accession>
<feature type="region of interest" description="Disordered" evidence="1">
    <location>
        <begin position="1"/>
        <end position="26"/>
    </location>
</feature>
<name>A0A183B3N1_9TREM</name>
<gene>
    <name evidence="2" type="ORF">ECPE_LOCUS13816</name>
</gene>